<proteinExistence type="predicted"/>
<keyword evidence="2" id="KW-1185">Reference proteome</keyword>
<gene>
    <name evidence="1" type="ORF">Goklo_022440</name>
</gene>
<evidence type="ECO:0000313" key="2">
    <source>
        <dbReference type="Proteomes" id="UP000593573"/>
    </source>
</evidence>
<dbReference type="Proteomes" id="UP000593573">
    <property type="component" value="Unassembled WGS sequence"/>
</dbReference>
<name>A0A7J8TMP8_9ROSI</name>
<sequence>MCIMSASGSASGLKLICRFGVYIEARRWSDCTNRESLPGP</sequence>
<dbReference type="AlphaFoldDB" id="A0A7J8TMP8"/>
<feature type="non-terminal residue" evidence="1">
    <location>
        <position position="40"/>
    </location>
</feature>
<protein>
    <submittedName>
        <fullName evidence="1">Uncharacterized protein</fullName>
    </submittedName>
</protein>
<reference evidence="1 2" key="1">
    <citation type="journal article" date="2019" name="Genome Biol. Evol.">
        <title>Insights into the evolution of the New World diploid cottons (Gossypium, subgenus Houzingenia) based on genome sequencing.</title>
        <authorList>
            <person name="Grover C.E."/>
            <person name="Arick M.A. 2nd"/>
            <person name="Thrash A."/>
            <person name="Conover J.L."/>
            <person name="Sanders W.S."/>
            <person name="Peterson D.G."/>
            <person name="Frelichowski J.E."/>
            <person name="Scheffler J.A."/>
            <person name="Scheffler B.E."/>
            <person name="Wendel J.F."/>
        </authorList>
    </citation>
    <scope>NUCLEOTIDE SEQUENCE [LARGE SCALE GENOMIC DNA]</scope>
    <source>
        <strain evidence="1">57</strain>
        <tissue evidence="1">Leaf</tissue>
    </source>
</reference>
<accession>A0A7J8TMP8</accession>
<evidence type="ECO:0000313" key="1">
    <source>
        <dbReference type="EMBL" id="MBA0639403.1"/>
    </source>
</evidence>
<comment type="caution">
    <text evidence="1">The sequence shown here is derived from an EMBL/GenBank/DDBJ whole genome shotgun (WGS) entry which is preliminary data.</text>
</comment>
<organism evidence="1 2">
    <name type="scientific">Gossypium klotzschianum</name>
    <dbReference type="NCBI Taxonomy" id="34286"/>
    <lineage>
        <taxon>Eukaryota</taxon>
        <taxon>Viridiplantae</taxon>
        <taxon>Streptophyta</taxon>
        <taxon>Embryophyta</taxon>
        <taxon>Tracheophyta</taxon>
        <taxon>Spermatophyta</taxon>
        <taxon>Magnoliopsida</taxon>
        <taxon>eudicotyledons</taxon>
        <taxon>Gunneridae</taxon>
        <taxon>Pentapetalae</taxon>
        <taxon>rosids</taxon>
        <taxon>malvids</taxon>
        <taxon>Malvales</taxon>
        <taxon>Malvaceae</taxon>
        <taxon>Malvoideae</taxon>
        <taxon>Gossypium</taxon>
    </lineage>
</organism>
<dbReference type="EMBL" id="JABFAB010000001">
    <property type="protein sequence ID" value="MBA0639403.1"/>
    <property type="molecule type" value="Genomic_DNA"/>
</dbReference>